<sequence>MMERYHGTGWRDALDEQEAEVAEAERELGEKNDEEELLAEKPETATKGLGADPSGSPSRELVERLRSLQGAGTVSGATSLASGGGAVVDQLRRKLAEPYDPSMESLDRYQKRVRRVAEALEMSGEFVDATEIAVLLMRAEIQDSLKGLGRDEQLRQLKLRFAQQLVDGADGEEEREVRLSTLLTMEERGGKLSGKKEKLFSGSDLSPAKEVPKSQALGGLEVATAKAKPESLERPRSGAVPLLSGALGGPSSPPGAEGACFPYGADQGGGGGSEKLPDFTDHKSVTDFYDQFESTDKRKGAAFRFKDIPSNWFVTKSNTRGARGWDELLAWADLERKEVRASPTHVLEGRFSIFVEAESHVDLELGTPVATLSAKGRWGAEVVSGVWSCRRWNAGVPLGCFVVADSVFHLIETPGAIDELVERGPTDAYYAGLGQPIPI</sequence>
<name>A0A1Q9DPH9_SYMMI</name>
<dbReference type="OrthoDB" id="10468657at2759"/>
<evidence type="ECO:0000256" key="1">
    <source>
        <dbReference type="SAM" id="MobiDB-lite"/>
    </source>
</evidence>
<organism evidence="2 3">
    <name type="scientific">Symbiodinium microadriaticum</name>
    <name type="common">Dinoflagellate</name>
    <name type="synonym">Zooxanthella microadriatica</name>
    <dbReference type="NCBI Taxonomy" id="2951"/>
    <lineage>
        <taxon>Eukaryota</taxon>
        <taxon>Sar</taxon>
        <taxon>Alveolata</taxon>
        <taxon>Dinophyceae</taxon>
        <taxon>Suessiales</taxon>
        <taxon>Symbiodiniaceae</taxon>
        <taxon>Symbiodinium</taxon>
    </lineage>
</organism>
<keyword evidence="3" id="KW-1185">Reference proteome</keyword>
<dbReference type="Proteomes" id="UP000186817">
    <property type="component" value="Unassembled WGS sequence"/>
</dbReference>
<reference evidence="2 3" key="1">
    <citation type="submission" date="2016-02" db="EMBL/GenBank/DDBJ databases">
        <title>Genome analysis of coral dinoflagellate symbionts highlights evolutionary adaptations to a symbiotic lifestyle.</title>
        <authorList>
            <person name="Aranda M."/>
            <person name="Li Y."/>
            <person name="Liew Y.J."/>
            <person name="Baumgarten S."/>
            <person name="Simakov O."/>
            <person name="Wilson M."/>
            <person name="Piel J."/>
            <person name="Ashoor H."/>
            <person name="Bougouffa S."/>
            <person name="Bajic V.B."/>
            <person name="Ryu T."/>
            <person name="Ravasi T."/>
            <person name="Bayer T."/>
            <person name="Micklem G."/>
            <person name="Kim H."/>
            <person name="Bhak J."/>
            <person name="Lajeunesse T.C."/>
            <person name="Voolstra C.R."/>
        </authorList>
    </citation>
    <scope>NUCLEOTIDE SEQUENCE [LARGE SCALE GENOMIC DNA]</scope>
    <source>
        <strain evidence="2 3">CCMP2467</strain>
    </source>
</reference>
<dbReference type="EMBL" id="LSRX01000446">
    <property type="protein sequence ID" value="OLP97071.1"/>
    <property type="molecule type" value="Genomic_DNA"/>
</dbReference>
<gene>
    <name evidence="2" type="ORF">AK812_SmicGene20608</name>
</gene>
<protein>
    <submittedName>
        <fullName evidence="2">Uncharacterized protein</fullName>
    </submittedName>
</protein>
<feature type="region of interest" description="Disordered" evidence="1">
    <location>
        <begin position="1"/>
        <end position="61"/>
    </location>
</feature>
<accession>A0A1Q9DPH9</accession>
<evidence type="ECO:0000313" key="2">
    <source>
        <dbReference type="EMBL" id="OLP97071.1"/>
    </source>
</evidence>
<comment type="caution">
    <text evidence="2">The sequence shown here is derived from an EMBL/GenBank/DDBJ whole genome shotgun (WGS) entry which is preliminary data.</text>
</comment>
<evidence type="ECO:0000313" key="3">
    <source>
        <dbReference type="Proteomes" id="UP000186817"/>
    </source>
</evidence>
<dbReference type="AlphaFoldDB" id="A0A1Q9DPH9"/>
<feature type="region of interest" description="Disordered" evidence="1">
    <location>
        <begin position="247"/>
        <end position="277"/>
    </location>
</feature>
<proteinExistence type="predicted"/>
<feature type="region of interest" description="Disordered" evidence="1">
    <location>
        <begin position="195"/>
        <end position="217"/>
    </location>
</feature>